<comment type="caution">
    <text evidence="12">The sequence shown here is derived from an EMBL/GenBank/DDBJ whole genome shotgun (WGS) entry which is preliminary data.</text>
</comment>
<evidence type="ECO:0000256" key="9">
    <source>
        <dbReference type="PROSITE-ProRule" id="PRU10141"/>
    </source>
</evidence>
<dbReference type="InterPro" id="IPR017441">
    <property type="entry name" value="Protein_kinase_ATP_BS"/>
</dbReference>
<dbReference type="OMA" id="FEMCTLK"/>
<evidence type="ECO:0000256" key="7">
    <source>
        <dbReference type="ARBA" id="ARBA00047899"/>
    </source>
</evidence>
<protein>
    <recommendedName>
        <fullName evidence="1">non-specific serine/threonine protein kinase</fullName>
        <ecNumber evidence="1">2.7.11.1</ecNumber>
    </recommendedName>
</protein>
<dbReference type="InterPro" id="IPR008271">
    <property type="entry name" value="Ser/Thr_kinase_AS"/>
</dbReference>
<dbReference type="Gene3D" id="3.30.200.20">
    <property type="entry name" value="Phosphorylase Kinase, domain 1"/>
    <property type="match status" value="1"/>
</dbReference>
<dbReference type="CDD" id="cd08215">
    <property type="entry name" value="STKc_Nek"/>
    <property type="match status" value="1"/>
</dbReference>
<keyword evidence="4 9" id="KW-0547">Nucleotide-binding</keyword>
<gene>
    <name evidence="12" type="ORF">PGLA1383_LOCUS46711</name>
</gene>
<evidence type="ECO:0000256" key="6">
    <source>
        <dbReference type="ARBA" id="ARBA00022840"/>
    </source>
</evidence>
<comment type="catalytic activity">
    <reaction evidence="8">
        <text>L-seryl-[protein] + ATP = O-phospho-L-seryl-[protein] + ADP + H(+)</text>
        <dbReference type="Rhea" id="RHEA:17989"/>
        <dbReference type="Rhea" id="RHEA-COMP:9863"/>
        <dbReference type="Rhea" id="RHEA-COMP:11604"/>
        <dbReference type="ChEBI" id="CHEBI:15378"/>
        <dbReference type="ChEBI" id="CHEBI:29999"/>
        <dbReference type="ChEBI" id="CHEBI:30616"/>
        <dbReference type="ChEBI" id="CHEBI:83421"/>
        <dbReference type="ChEBI" id="CHEBI:456216"/>
        <dbReference type="EC" id="2.7.11.1"/>
    </reaction>
</comment>
<dbReference type="Pfam" id="PF00069">
    <property type="entry name" value="Pkinase"/>
    <property type="match status" value="1"/>
</dbReference>
<dbReference type="GO" id="GO:0004674">
    <property type="term" value="F:protein serine/threonine kinase activity"/>
    <property type="evidence" value="ECO:0007669"/>
    <property type="project" value="UniProtKB-KW"/>
</dbReference>
<dbReference type="PROSITE" id="PS00107">
    <property type="entry name" value="PROTEIN_KINASE_ATP"/>
    <property type="match status" value="1"/>
</dbReference>
<dbReference type="SUPFAM" id="SSF56112">
    <property type="entry name" value="Protein kinase-like (PK-like)"/>
    <property type="match status" value="1"/>
</dbReference>
<evidence type="ECO:0000256" key="1">
    <source>
        <dbReference type="ARBA" id="ARBA00012513"/>
    </source>
</evidence>
<accession>A0A813GYI7</accession>
<comment type="catalytic activity">
    <reaction evidence="7">
        <text>L-threonyl-[protein] + ATP = O-phospho-L-threonyl-[protein] + ADP + H(+)</text>
        <dbReference type="Rhea" id="RHEA:46608"/>
        <dbReference type="Rhea" id="RHEA-COMP:11060"/>
        <dbReference type="Rhea" id="RHEA-COMP:11605"/>
        <dbReference type="ChEBI" id="CHEBI:15378"/>
        <dbReference type="ChEBI" id="CHEBI:30013"/>
        <dbReference type="ChEBI" id="CHEBI:30616"/>
        <dbReference type="ChEBI" id="CHEBI:61977"/>
        <dbReference type="ChEBI" id="CHEBI:456216"/>
        <dbReference type="EC" id="2.7.11.1"/>
    </reaction>
</comment>
<reference evidence="12" key="1">
    <citation type="submission" date="2021-02" db="EMBL/GenBank/DDBJ databases">
        <authorList>
            <person name="Dougan E. K."/>
            <person name="Rhodes N."/>
            <person name="Thang M."/>
            <person name="Chan C."/>
        </authorList>
    </citation>
    <scope>NUCLEOTIDE SEQUENCE</scope>
</reference>
<evidence type="ECO:0000259" key="11">
    <source>
        <dbReference type="PROSITE" id="PS50011"/>
    </source>
</evidence>
<dbReference type="PANTHER" id="PTHR44899">
    <property type="entry name" value="CAMK FAMILY PROTEIN KINASE"/>
    <property type="match status" value="1"/>
</dbReference>
<dbReference type="PROSITE" id="PS00108">
    <property type="entry name" value="PROTEIN_KINASE_ST"/>
    <property type="match status" value="1"/>
</dbReference>
<proteinExistence type="inferred from homology"/>
<sequence length="342" mass="37126">METELDLSGLGFTTISRLGKGGSATTQVVRDSADGRICVAKCVLLDTLSKHHQELAKQEVFLLQALRHPYVVTYCESFFMDGTATLVILTEHCEGGDLRRLILRTAGSASRFTEDQVMMWLSQIALALQYIHGKKVLHRDLKASNLFLDKNAAVKLGDFGISKVLEGTADFAATLLGTPYYMSPEVCCNELYSWKSDIWSFGCVLYELCMLKRPFESEKLPVLVHMITNDLYDPIPDLYSDGLRSLLCQMLTKSAAARPFADEILDNSYVHSYMAKLDSLAPDLSCGRTPPGTPPATSRAPGVFAVTGTPPGTPPGSQKLVSCSEQSSAAARAASGGALVLD</sequence>
<comment type="similarity">
    <text evidence="10">Belongs to the protein kinase superfamily.</text>
</comment>
<dbReference type="EMBL" id="CAJNNV010029852">
    <property type="protein sequence ID" value="CAE8630343.1"/>
    <property type="molecule type" value="Genomic_DNA"/>
</dbReference>
<evidence type="ECO:0000256" key="5">
    <source>
        <dbReference type="ARBA" id="ARBA00022777"/>
    </source>
</evidence>
<feature type="domain" description="Protein kinase" evidence="11">
    <location>
        <begin position="12"/>
        <end position="274"/>
    </location>
</feature>
<dbReference type="InterPro" id="IPR011009">
    <property type="entry name" value="Kinase-like_dom_sf"/>
</dbReference>
<feature type="binding site" evidence="9">
    <location>
        <position position="41"/>
    </location>
    <ligand>
        <name>ATP</name>
        <dbReference type="ChEBI" id="CHEBI:30616"/>
    </ligand>
</feature>
<evidence type="ECO:0000256" key="8">
    <source>
        <dbReference type="ARBA" id="ARBA00048679"/>
    </source>
</evidence>
<dbReference type="GO" id="GO:0005524">
    <property type="term" value="F:ATP binding"/>
    <property type="evidence" value="ECO:0007669"/>
    <property type="project" value="UniProtKB-UniRule"/>
</dbReference>
<keyword evidence="6 9" id="KW-0067">ATP-binding</keyword>
<dbReference type="EC" id="2.7.11.1" evidence="1"/>
<keyword evidence="5" id="KW-0418">Kinase</keyword>
<dbReference type="SMART" id="SM00220">
    <property type="entry name" value="S_TKc"/>
    <property type="match status" value="1"/>
</dbReference>
<evidence type="ECO:0000256" key="4">
    <source>
        <dbReference type="ARBA" id="ARBA00022741"/>
    </source>
</evidence>
<evidence type="ECO:0000256" key="2">
    <source>
        <dbReference type="ARBA" id="ARBA00022527"/>
    </source>
</evidence>
<dbReference type="Gene3D" id="1.10.510.10">
    <property type="entry name" value="Transferase(Phosphotransferase) domain 1"/>
    <property type="match status" value="1"/>
</dbReference>
<dbReference type="InterPro" id="IPR051131">
    <property type="entry name" value="NEK_Ser/Thr_kinase_NIMA"/>
</dbReference>
<organism evidence="12 13">
    <name type="scientific">Polarella glacialis</name>
    <name type="common">Dinoflagellate</name>
    <dbReference type="NCBI Taxonomy" id="89957"/>
    <lineage>
        <taxon>Eukaryota</taxon>
        <taxon>Sar</taxon>
        <taxon>Alveolata</taxon>
        <taxon>Dinophyceae</taxon>
        <taxon>Suessiales</taxon>
        <taxon>Suessiaceae</taxon>
        <taxon>Polarella</taxon>
    </lineage>
</organism>
<evidence type="ECO:0000256" key="10">
    <source>
        <dbReference type="RuleBase" id="RU000304"/>
    </source>
</evidence>
<dbReference type="OrthoDB" id="248923at2759"/>
<evidence type="ECO:0000313" key="13">
    <source>
        <dbReference type="Proteomes" id="UP000654075"/>
    </source>
</evidence>
<evidence type="ECO:0000313" key="12">
    <source>
        <dbReference type="EMBL" id="CAE8630343.1"/>
    </source>
</evidence>
<dbReference type="AlphaFoldDB" id="A0A813GYI7"/>
<keyword evidence="2 10" id="KW-0723">Serine/threonine-protein kinase</keyword>
<dbReference type="PANTHER" id="PTHR44899:SF3">
    <property type="entry name" value="SERINE_THREONINE-PROTEIN KINASE NEK1"/>
    <property type="match status" value="1"/>
</dbReference>
<dbReference type="Proteomes" id="UP000654075">
    <property type="component" value="Unassembled WGS sequence"/>
</dbReference>
<keyword evidence="3" id="KW-0808">Transferase</keyword>
<name>A0A813GYI7_POLGL</name>
<dbReference type="PROSITE" id="PS50011">
    <property type="entry name" value="PROTEIN_KINASE_DOM"/>
    <property type="match status" value="1"/>
</dbReference>
<evidence type="ECO:0000256" key="3">
    <source>
        <dbReference type="ARBA" id="ARBA00022679"/>
    </source>
</evidence>
<keyword evidence="13" id="KW-1185">Reference proteome</keyword>
<dbReference type="InterPro" id="IPR000719">
    <property type="entry name" value="Prot_kinase_dom"/>
</dbReference>